<evidence type="ECO:0000313" key="3">
    <source>
        <dbReference type="Proteomes" id="UP001634007"/>
    </source>
</evidence>
<keyword evidence="3" id="KW-1185">Reference proteome</keyword>
<dbReference type="Proteomes" id="UP001634007">
    <property type="component" value="Unassembled WGS sequence"/>
</dbReference>
<dbReference type="PANTHER" id="PTHR33345:SF4">
    <property type="entry name" value="MBD DOMAIN-CONTAINING PROTEIN"/>
    <property type="match status" value="1"/>
</dbReference>
<comment type="caution">
    <text evidence="2">The sequence shown here is derived from an EMBL/GenBank/DDBJ whole genome shotgun (WGS) entry which is preliminary data.</text>
</comment>
<evidence type="ECO:0000259" key="1">
    <source>
        <dbReference type="Pfam" id="PF23299"/>
    </source>
</evidence>
<dbReference type="PANTHER" id="PTHR33345">
    <property type="entry name" value="ADAPTER PROTEIN, PUTATIVE-RELATED"/>
    <property type="match status" value="1"/>
</dbReference>
<accession>A0ABD3JIL9</accession>
<feature type="domain" description="DUF7081" evidence="1">
    <location>
        <begin position="11"/>
        <end position="80"/>
    </location>
</feature>
<proteinExistence type="predicted"/>
<sequence length="176" mass="20244">MKTNNLDLHLVEPYSSGEGLPYAPIDWPNSSDTWRWLVNCKTFPSSFYLDRFLYLPKRLRVHDGNDRFGSKSLFKQYISSYLFFFSFLSLRCANLHPDLSPQVPSIEIASKRRQEALCNSKRMKTVGSTMSQALPRRSTQQCYKIPAQANTKHDESVIDLCDLLDDSTSDENGYSK</sequence>
<dbReference type="Pfam" id="PF23299">
    <property type="entry name" value="DUF7081"/>
    <property type="match status" value="1"/>
</dbReference>
<organism evidence="2 3">
    <name type="scientific">Eucalyptus globulus</name>
    <name type="common">Tasmanian blue gum</name>
    <dbReference type="NCBI Taxonomy" id="34317"/>
    <lineage>
        <taxon>Eukaryota</taxon>
        <taxon>Viridiplantae</taxon>
        <taxon>Streptophyta</taxon>
        <taxon>Embryophyta</taxon>
        <taxon>Tracheophyta</taxon>
        <taxon>Spermatophyta</taxon>
        <taxon>Magnoliopsida</taxon>
        <taxon>eudicotyledons</taxon>
        <taxon>Gunneridae</taxon>
        <taxon>Pentapetalae</taxon>
        <taxon>rosids</taxon>
        <taxon>malvids</taxon>
        <taxon>Myrtales</taxon>
        <taxon>Myrtaceae</taxon>
        <taxon>Myrtoideae</taxon>
        <taxon>Eucalypteae</taxon>
        <taxon>Eucalyptus</taxon>
    </lineage>
</organism>
<protein>
    <recommendedName>
        <fullName evidence="1">DUF7081 domain-containing protein</fullName>
    </recommendedName>
</protein>
<evidence type="ECO:0000313" key="2">
    <source>
        <dbReference type="EMBL" id="KAL3727228.1"/>
    </source>
</evidence>
<name>A0ABD3JIL9_EUCGL</name>
<dbReference type="InterPro" id="IPR055508">
    <property type="entry name" value="DUF7081"/>
</dbReference>
<dbReference type="AlphaFoldDB" id="A0ABD3JIL9"/>
<reference evidence="2 3" key="1">
    <citation type="submission" date="2024-11" db="EMBL/GenBank/DDBJ databases">
        <title>Chromosome-level genome assembly of Eucalyptus globulus Labill. provides insights into its genome evolution.</title>
        <authorList>
            <person name="Li X."/>
        </authorList>
    </citation>
    <scope>NUCLEOTIDE SEQUENCE [LARGE SCALE GENOMIC DNA]</scope>
    <source>
        <strain evidence="2">CL2024</strain>
        <tissue evidence="2">Fresh tender leaves</tissue>
    </source>
</reference>
<dbReference type="EMBL" id="JBJKBG010000008">
    <property type="protein sequence ID" value="KAL3727228.1"/>
    <property type="molecule type" value="Genomic_DNA"/>
</dbReference>
<gene>
    <name evidence="2" type="ORF">ACJRO7_032033</name>
</gene>